<dbReference type="VEuPathDB" id="VectorBase:CSON001776"/>
<name>A0A336MHV8_CULSO</name>
<organism evidence="2">
    <name type="scientific">Culicoides sonorensis</name>
    <name type="common">Biting midge</name>
    <dbReference type="NCBI Taxonomy" id="179676"/>
    <lineage>
        <taxon>Eukaryota</taxon>
        <taxon>Metazoa</taxon>
        <taxon>Ecdysozoa</taxon>
        <taxon>Arthropoda</taxon>
        <taxon>Hexapoda</taxon>
        <taxon>Insecta</taxon>
        <taxon>Pterygota</taxon>
        <taxon>Neoptera</taxon>
        <taxon>Endopterygota</taxon>
        <taxon>Diptera</taxon>
        <taxon>Nematocera</taxon>
        <taxon>Chironomoidea</taxon>
        <taxon>Ceratopogonidae</taxon>
        <taxon>Ceratopogoninae</taxon>
        <taxon>Culicoides</taxon>
        <taxon>Monoculicoides</taxon>
    </lineage>
</organism>
<protein>
    <submittedName>
        <fullName evidence="2">CSON001776 protein</fullName>
    </submittedName>
</protein>
<reference evidence="1" key="1">
    <citation type="submission" date="2018-04" db="EMBL/GenBank/DDBJ databases">
        <authorList>
            <person name="Go L.Y."/>
            <person name="Mitchell J.A."/>
        </authorList>
    </citation>
    <scope>NUCLEOTIDE SEQUENCE</scope>
    <source>
        <tissue evidence="1">Whole organism</tissue>
    </source>
</reference>
<evidence type="ECO:0000313" key="2">
    <source>
        <dbReference type="EMBL" id="SSX29836.1"/>
    </source>
</evidence>
<dbReference type="EMBL" id="UFQT01001282">
    <property type="protein sequence ID" value="SSX29836.1"/>
    <property type="molecule type" value="Genomic_DNA"/>
</dbReference>
<reference evidence="2" key="2">
    <citation type="submission" date="2018-07" db="EMBL/GenBank/DDBJ databases">
        <authorList>
            <person name="Quirk P.G."/>
            <person name="Krulwich T.A."/>
        </authorList>
    </citation>
    <scope>NUCLEOTIDE SEQUENCE</scope>
</reference>
<dbReference type="AlphaFoldDB" id="A0A336MHV8"/>
<dbReference type="EMBL" id="UFQS01001282">
    <property type="protein sequence ID" value="SSX10114.1"/>
    <property type="molecule type" value="Genomic_DNA"/>
</dbReference>
<proteinExistence type="predicted"/>
<gene>
    <name evidence="2" type="primary">CSON001776</name>
</gene>
<evidence type="ECO:0000313" key="1">
    <source>
        <dbReference type="EMBL" id="SSX10114.1"/>
    </source>
</evidence>
<accession>A0A336MHV8</accession>
<sequence length="98" mass="11651">MDAKIKERKKREHNIRKLCFIVFFSFVNQKGRSEPFVLEDIAINEAEKRTGKIHQNTSQYELKAVNRPKINEKCLIKGKLIDFMDRIHPSYLSFIIKK</sequence>